<dbReference type="KEGG" id="sted:SPTER_01730"/>
<name>A0A517DNK2_9FIRM</name>
<keyword evidence="2" id="KW-1185">Reference proteome</keyword>
<protein>
    <submittedName>
        <fullName evidence="1">Uncharacterized protein</fullName>
    </submittedName>
</protein>
<sequence>MAEPTYQIEVRLCSEAIFSSGEKECNLVQDRVLTDKYGLVYLHAKTFKGQLKRQAFWLLERYRSFDQALAQALLANMAVIFGMNQEETSLARLSPDRRLLYQPGIMHLGHLELDERIRQHLIGLQAGGEAALLSPFDLIEAQTNTRTGIQIADGAAKDGRLTTYHTVKQGMVFYSTVRFTADPEPYLADLQRIVCSLDRLGAGIHRGRGLVKAQFLINGQRIPLTSSKIQETGAPHGMLSGY</sequence>
<accession>A0A517DNK2</accession>
<dbReference type="AlphaFoldDB" id="A0A517DNK2"/>
<dbReference type="EMBL" id="CP036259">
    <property type="protein sequence ID" value="QDR78922.1"/>
    <property type="molecule type" value="Genomic_DNA"/>
</dbReference>
<organism evidence="1 2">
    <name type="scientific">Sporomusa termitida</name>
    <dbReference type="NCBI Taxonomy" id="2377"/>
    <lineage>
        <taxon>Bacteria</taxon>
        <taxon>Bacillati</taxon>
        <taxon>Bacillota</taxon>
        <taxon>Negativicutes</taxon>
        <taxon>Selenomonadales</taxon>
        <taxon>Sporomusaceae</taxon>
        <taxon>Sporomusa</taxon>
    </lineage>
</organism>
<reference evidence="1 2" key="1">
    <citation type="submission" date="2019-02" db="EMBL/GenBank/DDBJ databases">
        <title>Closed genome of Sporomusa termitida DSM 4440.</title>
        <authorList>
            <person name="Poehlein A."/>
            <person name="Daniel R."/>
        </authorList>
    </citation>
    <scope>NUCLEOTIDE SEQUENCE [LARGE SCALE GENOMIC DNA]</scope>
    <source>
        <strain evidence="1 2">DSM 4440</strain>
    </source>
</reference>
<dbReference type="RefSeq" id="WP_144348631.1">
    <property type="nucleotide sequence ID" value="NZ_CP036259.1"/>
</dbReference>
<dbReference type="OrthoDB" id="163151at2"/>
<proteinExistence type="predicted"/>
<gene>
    <name evidence="1" type="ORF">SPTER_01730</name>
</gene>
<evidence type="ECO:0000313" key="2">
    <source>
        <dbReference type="Proteomes" id="UP000320776"/>
    </source>
</evidence>
<dbReference type="Proteomes" id="UP000320776">
    <property type="component" value="Chromosome"/>
</dbReference>
<evidence type="ECO:0000313" key="1">
    <source>
        <dbReference type="EMBL" id="QDR78922.1"/>
    </source>
</evidence>